<evidence type="ECO:0000313" key="2">
    <source>
        <dbReference type="EMBL" id="KAK9937717.1"/>
    </source>
</evidence>
<feature type="transmembrane region" description="Helical" evidence="1">
    <location>
        <begin position="66"/>
        <end position="87"/>
    </location>
</feature>
<keyword evidence="3" id="KW-1185">Reference proteome</keyword>
<organism evidence="2 3">
    <name type="scientific">Rubus argutus</name>
    <name type="common">Southern blackberry</name>
    <dbReference type="NCBI Taxonomy" id="59490"/>
    <lineage>
        <taxon>Eukaryota</taxon>
        <taxon>Viridiplantae</taxon>
        <taxon>Streptophyta</taxon>
        <taxon>Embryophyta</taxon>
        <taxon>Tracheophyta</taxon>
        <taxon>Spermatophyta</taxon>
        <taxon>Magnoliopsida</taxon>
        <taxon>eudicotyledons</taxon>
        <taxon>Gunneridae</taxon>
        <taxon>Pentapetalae</taxon>
        <taxon>rosids</taxon>
        <taxon>fabids</taxon>
        <taxon>Rosales</taxon>
        <taxon>Rosaceae</taxon>
        <taxon>Rosoideae</taxon>
        <taxon>Rosoideae incertae sedis</taxon>
        <taxon>Rubus</taxon>
    </lineage>
</organism>
<comment type="caution">
    <text evidence="2">The sequence shown here is derived from an EMBL/GenBank/DDBJ whole genome shotgun (WGS) entry which is preliminary data.</text>
</comment>
<reference evidence="2 3" key="1">
    <citation type="journal article" date="2023" name="G3 (Bethesda)">
        <title>A chromosome-length genome assembly and annotation of blackberry (Rubus argutus, cv. 'Hillquist').</title>
        <authorList>
            <person name="Bruna T."/>
            <person name="Aryal R."/>
            <person name="Dudchenko O."/>
            <person name="Sargent D.J."/>
            <person name="Mead D."/>
            <person name="Buti M."/>
            <person name="Cavallini A."/>
            <person name="Hytonen T."/>
            <person name="Andres J."/>
            <person name="Pham M."/>
            <person name="Weisz D."/>
            <person name="Mascagni F."/>
            <person name="Usai G."/>
            <person name="Natali L."/>
            <person name="Bassil N."/>
            <person name="Fernandez G.E."/>
            <person name="Lomsadze A."/>
            <person name="Armour M."/>
            <person name="Olukolu B."/>
            <person name="Poorten T."/>
            <person name="Britton C."/>
            <person name="Davik J."/>
            <person name="Ashrafi H."/>
            <person name="Aiden E.L."/>
            <person name="Borodovsky M."/>
            <person name="Worthington M."/>
        </authorList>
    </citation>
    <scope>NUCLEOTIDE SEQUENCE [LARGE SCALE GENOMIC DNA]</scope>
    <source>
        <strain evidence="2">PI 553951</strain>
    </source>
</reference>
<keyword evidence="1" id="KW-1133">Transmembrane helix</keyword>
<name>A0AAW1XME5_RUBAR</name>
<gene>
    <name evidence="2" type="ORF">M0R45_014489</name>
</gene>
<dbReference type="Proteomes" id="UP001457282">
    <property type="component" value="Unassembled WGS sequence"/>
</dbReference>
<protein>
    <submittedName>
        <fullName evidence="2">Uncharacterized protein</fullName>
    </submittedName>
</protein>
<keyword evidence="1" id="KW-0812">Transmembrane</keyword>
<dbReference type="EMBL" id="JBEDUW010000003">
    <property type="protein sequence ID" value="KAK9937717.1"/>
    <property type="molecule type" value="Genomic_DNA"/>
</dbReference>
<dbReference type="AlphaFoldDB" id="A0AAW1XME5"/>
<evidence type="ECO:0000313" key="3">
    <source>
        <dbReference type="Proteomes" id="UP001457282"/>
    </source>
</evidence>
<keyword evidence="1" id="KW-0472">Membrane</keyword>
<sequence>MNMQLGIKDMVNGLLAYRGILLDSLRISYSSSVAIDTEEAEKVDRRGYRSDDGAEVEMNGVHEGTLTWLVMVALEVVFCFSVAAASVPRGDWAPQRRRHGFCHGLGSSRLWRSGDGCAVWLEAEAEEARWRGTAKVGCAHGGCVDGVGFRGSPTVIKGGMGLLKNLVIAGLVCHGDEMR</sequence>
<evidence type="ECO:0000256" key="1">
    <source>
        <dbReference type="SAM" id="Phobius"/>
    </source>
</evidence>
<accession>A0AAW1XME5</accession>
<proteinExistence type="predicted"/>